<reference evidence="1" key="1">
    <citation type="submission" date="2021-02" db="EMBL/GenBank/DDBJ databases">
        <authorList>
            <person name="Nowell W R."/>
        </authorList>
    </citation>
    <scope>NUCLEOTIDE SEQUENCE</scope>
</reference>
<gene>
    <name evidence="1" type="ORF">QYT958_LOCUS45026</name>
</gene>
<evidence type="ECO:0000313" key="2">
    <source>
        <dbReference type="Proteomes" id="UP000663848"/>
    </source>
</evidence>
<organism evidence="1 2">
    <name type="scientific">Rotaria socialis</name>
    <dbReference type="NCBI Taxonomy" id="392032"/>
    <lineage>
        <taxon>Eukaryota</taxon>
        <taxon>Metazoa</taxon>
        <taxon>Spiralia</taxon>
        <taxon>Gnathifera</taxon>
        <taxon>Rotifera</taxon>
        <taxon>Eurotatoria</taxon>
        <taxon>Bdelloidea</taxon>
        <taxon>Philodinida</taxon>
        <taxon>Philodinidae</taxon>
        <taxon>Rotaria</taxon>
    </lineage>
</organism>
<dbReference type="Proteomes" id="UP000663848">
    <property type="component" value="Unassembled WGS sequence"/>
</dbReference>
<dbReference type="EMBL" id="CAJOBR010072657">
    <property type="protein sequence ID" value="CAF5104421.1"/>
    <property type="molecule type" value="Genomic_DNA"/>
</dbReference>
<accession>A0A822EKD1</accession>
<sequence length="41" mass="4600">GDDDPEHMKVTERSILQAKLTKLAIQIGYAGNTISQLHIFF</sequence>
<name>A0A822EKD1_9BILA</name>
<evidence type="ECO:0000313" key="1">
    <source>
        <dbReference type="EMBL" id="CAF5104421.1"/>
    </source>
</evidence>
<proteinExistence type="predicted"/>
<dbReference type="AlphaFoldDB" id="A0A822EKD1"/>
<comment type="caution">
    <text evidence="1">The sequence shown here is derived from an EMBL/GenBank/DDBJ whole genome shotgun (WGS) entry which is preliminary data.</text>
</comment>
<protein>
    <submittedName>
        <fullName evidence="1">Uncharacterized protein</fullName>
    </submittedName>
</protein>
<feature type="non-terminal residue" evidence="1">
    <location>
        <position position="1"/>
    </location>
</feature>